<protein>
    <recommendedName>
        <fullName evidence="1">NAD(P)-binding domain-containing protein</fullName>
    </recommendedName>
</protein>
<evidence type="ECO:0000259" key="1">
    <source>
        <dbReference type="Pfam" id="PF13460"/>
    </source>
</evidence>
<feature type="domain" description="NAD(P)-binding" evidence="1">
    <location>
        <begin position="14"/>
        <end position="194"/>
    </location>
</feature>
<reference evidence="2 3" key="1">
    <citation type="submission" date="2017-05" db="EMBL/GenBank/DDBJ databases">
        <title>Genome sequence of Pediococcus pentosaceus strain SRCM100892.</title>
        <authorList>
            <person name="Cho S.H."/>
        </authorList>
    </citation>
    <scope>NUCLEOTIDE SEQUENCE [LARGE SCALE GENOMIC DNA]</scope>
    <source>
        <strain evidence="2 3">SRCM100892</strain>
    </source>
</reference>
<organism evidence="2 3">
    <name type="scientific">Pediococcus pentosaceus</name>
    <dbReference type="NCBI Taxonomy" id="1255"/>
    <lineage>
        <taxon>Bacteria</taxon>
        <taxon>Bacillati</taxon>
        <taxon>Bacillota</taxon>
        <taxon>Bacilli</taxon>
        <taxon>Lactobacillales</taxon>
        <taxon>Lactobacillaceae</taxon>
        <taxon>Pediococcus</taxon>
    </lineage>
</organism>
<dbReference type="AlphaFoldDB" id="A0A1Y0VWJ3"/>
<gene>
    <name evidence="2" type="ORF">S100892_01967</name>
</gene>
<proteinExistence type="predicted"/>
<dbReference type="PANTHER" id="PTHR15020">
    <property type="entry name" value="FLAVIN REDUCTASE-RELATED"/>
    <property type="match status" value="1"/>
</dbReference>
<dbReference type="SUPFAM" id="SSF51735">
    <property type="entry name" value="NAD(P)-binding Rossmann-fold domains"/>
    <property type="match status" value="1"/>
</dbReference>
<evidence type="ECO:0000313" key="2">
    <source>
        <dbReference type="EMBL" id="ARW20506.1"/>
    </source>
</evidence>
<dbReference type="Proteomes" id="UP000196118">
    <property type="component" value="Chromosome"/>
</dbReference>
<dbReference type="InterPro" id="IPR016040">
    <property type="entry name" value="NAD(P)-bd_dom"/>
</dbReference>
<dbReference type="EMBL" id="CP021474">
    <property type="protein sequence ID" value="ARW20506.1"/>
    <property type="molecule type" value="Genomic_DNA"/>
</dbReference>
<sequence length="217" mass="24081">MEVDNYDKKVLILGAHGKIARLAEKEFLEKTDDSLKLFLRKASRLNPVQPDRETVIEGDATNLEQLVAAMQGVDAVYANLAGGDIKQQAQAVVKAMDKVGIKRLVWISTLGIYDEVPGKFGEWNNSTLGSYITNYRAAADVIEDSDLDYTIVRPAWLTNNDEVDFEVTQKGEVFKGTEVSRKSIAHIVVGLIQNNTELKHSIGVNKPNTDGDKPSWY</sequence>
<accession>A0A1Y0VWJ3</accession>
<dbReference type="PANTHER" id="PTHR15020:SF50">
    <property type="entry name" value="UPF0659 PROTEIN YMR090W"/>
    <property type="match status" value="1"/>
</dbReference>
<dbReference type="Pfam" id="PF13460">
    <property type="entry name" value="NAD_binding_10"/>
    <property type="match status" value="1"/>
</dbReference>
<dbReference type="InterPro" id="IPR036291">
    <property type="entry name" value="NAD(P)-bd_dom_sf"/>
</dbReference>
<dbReference type="Gene3D" id="3.40.50.720">
    <property type="entry name" value="NAD(P)-binding Rossmann-like Domain"/>
    <property type="match status" value="1"/>
</dbReference>
<dbReference type="CDD" id="cd05267">
    <property type="entry name" value="SDR_a6"/>
    <property type="match status" value="1"/>
</dbReference>
<name>A0A1Y0VWJ3_PEDPE</name>
<evidence type="ECO:0000313" key="3">
    <source>
        <dbReference type="Proteomes" id="UP000196118"/>
    </source>
</evidence>